<accession>A0ABX8R4J4</accession>
<dbReference type="EMBL" id="CP059572">
    <property type="protein sequence ID" value="QXJ25758.1"/>
    <property type="molecule type" value="Genomic_DNA"/>
</dbReference>
<gene>
    <name evidence="1" type="ORF">AGRA3207_007300</name>
</gene>
<evidence type="ECO:0000313" key="2">
    <source>
        <dbReference type="Proteomes" id="UP001049518"/>
    </source>
</evidence>
<sequence>MAAECENEDRGVLCGVQALGRCPNPECHVQGGAAFCSSHVERRHGRRRDWCLRCSRAADRWLLEIEEAKDRARDRIRALAHALVAAGAGPDEQYFHATTTELIGFLKFFGVWKYRTRDNPDGHRYGWYIGTYDWYLEEPIRDARFDSGGISQHITFYHTFVTQGGDIAPQGGRRGRLAGLDLYDRSLTTRTRDFLDTGAAEMSRLAQARGVEIE</sequence>
<protein>
    <submittedName>
        <fullName evidence="1">Uncharacterized protein</fullName>
    </submittedName>
</protein>
<keyword evidence="2" id="KW-1185">Reference proteome</keyword>
<evidence type="ECO:0000313" key="1">
    <source>
        <dbReference type="EMBL" id="QXJ25758.1"/>
    </source>
</evidence>
<dbReference type="Proteomes" id="UP001049518">
    <property type="component" value="Chromosome"/>
</dbReference>
<dbReference type="RefSeq" id="WP_231331929.1">
    <property type="nucleotide sequence ID" value="NZ_CP059572.1"/>
</dbReference>
<proteinExistence type="predicted"/>
<reference evidence="1" key="1">
    <citation type="submission" date="2020-07" db="EMBL/GenBank/DDBJ databases">
        <authorList>
            <person name="Tarantini F.S."/>
            <person name="Hong K.W."/>
            <person name="Chan K.G."/>
        </authorList>
    </citation>
    <scope>NUCLEOTIDE SEQUENCE</scope>
    <source>
        <strain evidence="1">32-07</strain>
    </source>
</reference>
<name>A0ABX8R4J4_9ACTN</name>
<organism evidence="1 2">
    <name type="scientific">Actinomadura graeca</name>
    <dbReference type="NCBI Taxonomy" id="2750812"/>
    <lineage>
        <taxon>Bacteria</taxon>
        <taxon>Bacillati</taxon>
        <taxon>Actinomycetota</taxon>
        <taxon>Actinomycetes</taxon>
        <taxon>Streptosporangiales</taxon>
        <taxon>Thermomonosporaceae</taxon>
        <taxon>Actinomadura</taxon>
    </lineage>
</organism>